<protein>
    <submittedName>
        <fullName evidence="4">Uncharacterized protein</fullName>
    </submittedName>
</protein>
<evidence type="ECO:0000259" key="2">
    <source>
        <dbReference type="Pfam" id="PF05003"/>
    </source>
</evidence>
<evidence type="ECO:0000256" key="1">
    <source>
        <dbReference type="SAM" id="MobiDB-lite"/>
    </source>
</evidence>
<name>A0AAN7G8T7_9MYRT</name>
<dbReference type="InterPro" id="IPR021864">
    <property type="entry name" value="DUF3475"/>
</dbReference>
<feature type="domain" description="DUF3475" evidence="3">
    <location>
        <begin position="51"/>
        <end position="106"/>
    </location>
</feature>
<dbReference type="EMBL" id="JAXIOK010000024">
    <property type="protein sequence ID" value="KAK4740690.1"/>
    <property type="molecule type" value="Genomic_DNA"/>
</dbReference>
<dbReference type="Proteomes" id="UP001345219">
    <property type="component" value="Chromosome 19"/>
</dbReference>
<dbReference type="AlphaFoldDB" id="A0AAN7G8T7"/>
<keyword evidence="5" id="KW-1185">Reference proteome</keyword>
<evidence type="ECO:0000313" key="5">
    <source>
        <dbReference type="Proteomes" id="UP001345219"/>
    </source>
</evidence>
<proteinExistence type="predicted"/>
<organism evidence="4 5">
    <name type="scientific">Trapa incisa</name>
    <dbReference type="NCBI Taxonomy" id="236973"/>
    <lineage>
        <taxon>Eukaryota</taxon>
        <taxon>Viridiplantae</taxon>
        <taxon>Streptophyta</taxon>
        <taxon>Embryophyta</taxon>
        <taxon>Tracheophyta</taxon>
        <taxon>Spermatophyta</taxon>
        <taxon>Magnoliopsida</taxon>
        <taxon>eudicotyledons</taxon>
        <taxon>Gunneridae</taxon>
        <taxon>Pentapetalae</taxon>
        <taxon>rosids</taxon>
        <taxon>malvids</taxon>
        <taxon>Myrtales</taxon>
        <taxon>Lythraceae</taxon>
        <taxon>Trapa</taxon>
    </lineage>
</organism>
<dbReference type="InterPro" id="IPR007700">
    <property type="entry name" value="DUF668"/>
</dbReference>
<comment type="caution">
    <text evidence="4">The sequence shown here is derived from an EMBL/GenBank/DDBJ whole genome shotgun (WGS) entry which is preliminary data.</text>
</comment>
<dbReference type="PANTHER" id="PTHR31371:SF14">
    <property type="entry name" value="SIMILARITY TO UNKNOWN PROTEIN"/>
    <property type="match status" value="1"/>
</dbReference>
<dbReference type="Pfam" id="PF11961">
    <property type="entry name" value="DUF3475"/>
    <property type="match status" value="1"/>
</dbReference>
<evidence type="ECO:0000259" key="3">
    <source>
        <dbReference type="Pfam" id="PF11961"/>
    </source>
</evidence>
<dbReference type="Pfam" id="PF05003">
    <property type="entry name" value="DUF668"/>
    <property type="match status" value="1"/>
</dbReference>
<sequence>MALETWLIRKVKAALSNRHNPVTKPVPPPLHLQSSSKTTTAAAKNKSIVGILSFEIAGLMLKLLHLWHSLADESLACLNDSVLSLDGVLKLVSDDGTFLLDLVCGELVENLRTAAASVAPLSLRCDDLSLREFVQAVEEFADTGRDRHGWALCSREMDSLSKTMDRYVKATASLQREIYELAVLESSLRKTVHTELNAKAVDLQQKILWKREEVKSLRERSLWCRSFDSVTAMIVRTVFTALARIKLVFRGGEAGESSPVAEGFFKRNSTAVTPPPGSIGEAALANHYAGLIILIEKMVKSPQLIGLDAREDLYTMLPLSLRSALRRRLSGVRMWVADAGLAADWREAMGRILRWLSPLAHNTIKWQSERSFEQQNLIQRMARNSGCVFLLQTLYMARKDRAEAAITELLVGLNYIWRFEREMTARALFDASAYEQHHHLQQFSA</sequence>
<reference evidence="4 5" key="1">
    <citation type="journal article" date="2023" name="Hortic Res">
        <title>Pangenome of water caltrop reveals structural variations and asymmetric subgenome divergence after allopolyploidization.</title>
        <authorList>
            <person name="Zhang X."/>
            <person name="Chen Y."/>
            <person name="Wang L."/>
            <person name="Yuan Y."/>
            <person name="Fang M."/>
            <person name="Shi L."/>
            <person name="Lu R."/>
            <person name="Comes H.P."/>
            <person name="Ma Y."/>
            <person name="Chen Y."/>
            <person name="Huang G."/>
            <person name="Zhou Y."/>
            <person name="Zheng Z."/>
            <person name="Qiu Y."/>
        </authorList>
    </citation>
    <scope>NUCLEOTIDE SEQUENCE [LARGE SCALE GENOMIC DNA]</scope>
    <source>
        <tissue evidence="4">Roots</tissue>
    </source>
</reference>
<feature type="region of interest" description="Disordered" evidence="1">
    <location>
        <begin position="18"/>
        <end position="37"/>
    </location>
</feature>
<evidence type="ECO:0000313" key="4">
    <source>
        <dbReference type="EMBL" id="KAK4740690.1"/>
    </source>
</evidence>
<feature type="domain" description="DUF668" evidence="2">
    <location>
        <begin position="279"/>
        <end position="365"/>
    </location>
</feature>
<accession>A0AAN7G8T7</accession>
<gene>
    <name evidence="4" type="ORF">SAY87_024278</name>
</gene>
<dbReference type="PANTHER" id="PTHR31371">
    <property type="entry name" value="BNAC09G50660D PROTEIN"/>
    <property type="match status" value="1"/>
</dbReference>
<dbReference type="GO" id="GO:0045927">
    <property type="term" value="P:positive regulation of growth"/>
    <property type="evidence" value="ECO:0007669"/>
    <property type="project" value="InterPro"/>
</dbReference>